<evidence type="ECO:0000256" key="6">
    <source>
        <dbReference type="ARBA" id="ARBA00022438"/>
    </source>
</evidence>
<dbReference type="OrthoDB" id="9814383at2"/>
<dbReference type="Gene3D" id="1.10.390.10">
    <property type="entry name" value="Neutral Protease Domain 2"/>
    <property type="match status" value="1"/>
</dbReference>
<comment type="catalytic activity">
    <reaction evidence="1">
        <text>Release of an N-terminal amino acid, Xaa-|-Yaa- from a peptide, amide or arylamide. Xaa is preferably Ala, but may be most amino acids including Pro (slow action). When a terminal hydrophobic residue is followed by a prolyl residue, the two may be released as an intact Xaa-Pro dipeptide.</text>
        <dbReference type="EC" id="3.4.11.2"/>
    </reaction>
</comment>
<evidence type="ECO:0000256" key="4">
    <source>
        <dbReference type="ARBA" id="ARBA00012564"/>
    </source>
</evidence>
<sequence length="886" mass="99096">MTVTTSDTASAPQPKYRKDYQAPGFWIHEVELWFDLGADGTTVRSSIRFERNAAVTEPGSPLVLMGEELETLRVSVDGKELGASGWSATATELTVRDLPGDSFTLETEVRIHPESNTALSGLYRSSGNFCTQCEAEGFRRITWFLDRPDVMATYRVTVTADKTKYPMLLSNGNRIEEREEEGGRHSVVWEDPFKKPSYLFALVAGDLHCHRGTFETMTGRTIDLEIYVEHKDADKCDHALGSLQRSMKWDEETFGLEYDLDLYMIVAVSDFNMGAMENKGLNVFNSKYVLARTDTASDADFEAVEAVIAHEYFHNWTGNRVTCRDWFQLTLKEGLTVYRDARFTADKTSEAVKRIDDVQGLRAHQFAEDSGPMAHPIRPEQYIEMNNFYTSTVYEKGAEVIRMYETLLGRDGFRKGMDLYFERHDGQAVTCDDFRAAMADANGRDLDQFERWYLQKGTPTLKAVGCYDEPNQTYTLELTQSAPENEPHFEPTHMPVSFGLVGPTGADMGLAFEGEDASKAPTNRVLELREMTQTWTFHGVCARPVPSVLRGFSAPVNLEMERSQEDLAFLFAHDSDSFNRWDAGQTLFKGVLLALADRAAKGEALTLDPAVVEAVRNLLNDESLDGSLKSQAMSLPGFSVLSQARTHVNPAALIEARDFVIETLSRELRGDLLAQRKAARPTGAYRADKESIHGRRLANAALGLLSATGEDDIIEMAEEQFAAADNMTDSQAALGCLVQIPGSHRTQALQAFYERWSGDALVMDKWFAIQAMSRPFDVAAYELLRAHKNFTMENPNRVRSLVGVFAMQNFRGFHAQDGSGYRAVADAVLELDSLNPQVASRMVRALNPWKQFAAPWSDLMKAQLERIREKKGLSKDVFEIVSSALG</sequence>
<evidence type="ECO:0000313" key="18">
    <source>
        <dbReference type="EMBL" id="QDV04980.1"/>
    </source>
</evidence>
<comment type="similarity">
    <text evidence="3">Belongs to the peptidase M1 family.</text>
</comment>
<proteinExistence type="inferred from homology"/>
<evidence type="ECO:0000256" key="3">
    <source>
        <dbReference type="ARBA" id="ARBA00010136"/>
    </source>
</evidence>
<dbReference type="InterPro" id="IPR042097">
    <property type="entry name" value="Aminopeptidase_N-like_N_sf"/>
</dbReference>
<dbReference type="InterPro" id="IPR035414">
    <property type="entry name" value="Peptidase_M1_pepN_Ig-like"/>
</dbReference>
<evidence type="ECO:0000256" key="12">
    <source>
        <dbReference type="ARBA" id="ARBA00029840"/>
    </source>
</evidence>
<evidence type="ECO:0000259" key="14">
    <source>
        <dbReference type="Pfam" id="PF01433"/>
    </source>
</evidence>
<dbReference type="InterPro" id="IPR045357">
    <property type="entry name" value="Aminopeptidase_N-like_N"/>
</dbReference>
<evidence type="ECO:0000256" key="1">
    <source>
        <dbReference type="ARBA" id="ARBA00000098"/>
    </source>
</evidence>
<keyword evidence="11" id="KW-0482">Metalloprotease</keyword>
<protein>
    <recommendedName>
        <fullName evidence="5">Aminopeptidase N</fullName>
        <ecNumber evidence="4">3.4.11.2</ecNumber>
    </recommendedName>
    <alternativeName>
        <fullName evidence="12">Alpha-aminoacylpeptide hydrolase</fullName>
    </alternativeName>
</protein>
<dbReference type="Pfam" id="PF17900">
    <property type="entry name" value="Peptidase_M1_N"/>
    <property type="match status" value="1"/>
</dbReference>
<dbReference type="SUPFAM" id="SSF63737">
    <property type="entry name" value="Leukotriene A4 hydrolase N-terminal domain"/>
    <property type="match status" value="1"/>
</dbReference>
<dbReference type="EC" id="3.4.11.2" evidence="4"/>
<dbReference type="Gene3D" id="1.25.50.10">
    <property type="entry name" value="Peptidase M1, alanyl aminopeptidase, C-terminal domain"/>
    <property type="match status" value="1"/>
</dbReference>
<dbReference type="AlphaFoldDB" id="A0A518ELL5"/>
<dbReference type="CDD" id="cd09600">
    <property type="entry name" value="M1_APN"/>
    <property type="match status" value="1"/>
</dbReference>
<keyword evidence="7" id="KW-0645">Protease</keyword>
<organism evidence="18 19">
    <name type="scientific">Saltatorellus ferox</name>
    <dbReference type="NCBI Taxonomy" id="2528018"/>
    <lineage>
        <taxon>Bacteria</taxon>
        <taxon>Pseudomonadati</taxon>
        <taxon>Planctomycetota</taxon>
        <taxon>Planctomycetia</taxon>
        <taxon>Planctomycetia incertae sedis</taxon>
        <taxon>Saltatorellus</taxon>
    </lineage>
</organism>
<feature type="domain" description="Peptidase M1 alanyl aminopeptidase Ig-like fold" evidence="15">
    <location>
        <begin position="457"/>
        <end position="560"/>
    </location>
</feature>
<dbReference type="Gene3D" id="2.60.40.1840">
    <property type="match status" value="1"/>
</dbReference>
<dbReference type="InterPro" id="IPR027268">
    <property type="entry name" value="Peptidase_M4/M1_CTD_sf"/>
</dbReference>
<keyword evidence="8" id="KW-0479">Metal-binding</keyword>
<name>A0A518ELL5_9BACT</name>
<accession>A0A518ELL5</accession>
<dbReference type="GO" id="GO:0006508">
    <property type="term" value="P:proteolysis"/>
    <property type="evidence" value="ECO:0007669"/>
    <property type="project" value="UniProtKB-KW"/>
</dbReference>
<dbReference type="InterPro" id="IPR024601">
    <property type="entry name" value="Peptidase_M1_pepN_C"/>
</dbReference>
<evidence type="ECO:0000259" key="16">
    <source>
        <dbReference type="Pfam" id="PF17432"/>
    </source>
</evidence>
<dbReference type="InterPro" id="IPR001930">
    <property type="entry name" value="Peptidase_M1"/>
</dbReference>
<evidence type="ECO:0000256" key="10">
    <source>
        <dbReference type="ARBA" id="ARBA00022833"/>
    </source>
</evidence>
<reference evidence="18 19" key="1">
    <citation type="submission" date="2019-02" db="EMBL/GenBank/DDBJ databases">
        <title>Deep-cultivation of Planctomycetes and their phenomic and genomic characterization uncovers novel biology.</title>
        <authorList>
            <person name="Wiegand S."/>
            <person name="Jogler M."/>
            <person name="Boedeker C."/>
            <person name="Pinto D."/>
            <person name="Vollmers J."/>
            <person name="Rivas-Marin E."/>
            <person name="Kohn T."/>
            <person name="Peeters S.H."/>
            <person name="Heuer A."/>
            <person name="Rast P."/>
            <person name="Oberbeckmann S."/>
            <person name="Bunk B."/>
            <person name="Jeske O."/>
            <person name="Meyerdierks A."/>
            <person name="Storesund J.E."/>
            <person name="Kallscheuer N."/>
            <person name="Luecker S."/>
            <person name="Lage O.M."/>
            <person name="Pohl T."/>
            <person name="Merkel B.J."/>
            <person name="Hornburger P."/>
            <person name="Mueller R.-W."/>
            <person name="Bruemmer F."/>
            <person name="Labrenz M."/>
            <person name="Spormann A.M."/>
            <person name="Op den Camp H."/>
            <person name="Overmann J."/>
            <person name="Amann R."/>
            <person name="Jetten M.S.M."/>
            <person name="Mascher T."/>
            <person name="Medema M.H."/>
            <person name="Devos D.P."/>
            <person name="Kaster A.-K."/>
            <person name="Ovreas L."/>
            <person name="Rohde M."/>
            <person name="Galperin M.Y."/>
            <person name="Jogler C."/>
        </authorList>
    </citation>
    <scope>NUCLEOTIDE SEQUENCE [LARGE SCALE GENOMIC DNA]</scope>
    <source>
        <strain evidence="18 19">Poly30</strain>
    </source>
</reference>
<evidence type="ECO:0000256" key="13">
    <source>
        <dbReference type="ARBA" id="ARBA00059739"/>
    </source>
</evidence>
<evidence type="ECO:0000256" key="11">
    <source>
        <dbReference type="ARBA" id="ARBA00023049"/>
    </source>
</evidence>
<dbReference type="GO" id="GO:0008270">
    <property type="term" value="F:zinc ion binding"/>
    <property type="evidence" value="ECO:0007669"/>
    <property type="project" value="InterPro"/>
</dbReference>
<feature type="domain" description="Aminopeptidase N-like N-terminal" evidence="17">
    <location>
        <begin position="110"/>
        <end position="199"/>
    </location>
</feature>
<evidence type="ECO:0000256" key="5">
    <source>
        <dbReference type="ARBA" id="ARBA00015611"/>
    </source>
</evidence>
<keyword evidence="10" id="KW-0862">Zinc</keyword>
<dbReference type="FunFam" id="1.10.390.10:FF:000002">
    <property type="entry name" value="Aminopeptidase N"/>
    <property type="match status" value="1"/>
</dbReference>
<keyword evidence="9 18" id="KW-0378">Hydrolase</keyword>
<evidence type="ECO:0000259" key="15">
    <source>
        <dbReference type="Pfam" id="PF11940"/>
    </source>
</evidence>
<dbReference type="PANTHER" id="PTHR46322:SF1">
    <property type="entry name" value="PUROMYCIN-SENSITIVE AMINOPEPTIDASE"/>
    <property type="match status" value="1"/>
</dbReference>
<dbReference type="FunFam" id="3.30.2010.30:FF:000002">
    <property type="entry name" value="Putative aminopeptidase N"/>
    <property type="match status" value="1"/>
</dbReference>
<feature type="domain" description="Peptidase M1 alanyl aminopeptidase C-terminal" evidence="16">
    <location>
        <begin position="564"/>
        <end position="885"/>
    </location>
</feature>
<keyword evidence="6 18" id="KW-0031">Aminopeptidase</keyword>
<dbReference type="Pfam" id="PF17432">
    <property type="entry name" value="DUF3458_C"/>
    <property type="match status" value="1"/>
</dbReference>
<dbReference type="Pfam" id="PF11940">
    <property type="entry name" value="DUF3458"/>
    <property type="match status" value="1"/>
</dbReference>
<dbReference type="GO" id="GO:0008237">
    <property type="term" value="F:metallopeptidase activity"/>
    <property type="evidence" value="ECO:0007669"/>
    <property type="project" value="UniProtKB-KW"/>
</dbReference>
<dbReference type="GO" id="GO:0016285">
    <property type="term" value="F:alanyl aminopeptidase activity"/>
    <property type="evidence" value="ECO:0007669"/>
    <property type="project" value="UniProtKB-EC"/>
</dbReference>
<feature type="domain" description="Peptidase M1 membrane alanine aminopeptidase" evidence="14">
    <location>
        <begin position="239"/>
        <end position="452"/>
    </location>
</feature>
<dbReference type="InterPro" id="IPR012779">
    <property type="entry name" value="Peptidase_M1_pepN"/>
</dbReference>
<dbReference type="FunFam" id="2.60.40.1730:FF:000005">
    <property type="entry name" value="Aminopeptidase N"/>
    <property type="match status" value="1"/>
</dbReference>
<evidence type="ECO:0000256" key="7">
    <source>
        <dbReference type="ARBA" id="ARBA00022670"/>
    </source>
</evidence>
<dbReference type="RefSeq" id="WP_145194409.1">
    <property type="nucleotide sequence ID" value="NZ_CP036434.1"/>
</dbReference>
<dbReference type="InterPro" id="IPR037144">
    <property type="entry name" value="Peptidase_M1_pepN_C_sf"/>
</dbReference>
<evidence type="ECO:0000313" key="19">
    <source>
        <dbReference type="Proteomes" id="UP000320390"/>
    </source>
</evidence>
<evidence type="ECO:0000256" key="8">
    <source>
        <dbReference type="ARBA" id="ARBA00022723"/>
    </source>
</evidence>
<dbReference type="Pfam" id="PF01433">
    <property type="entry name" value="Peptidase_M1"/>
    <property type="match status" value="1"/>
</dbReference>
<dbReference type="PRINTS" id="PR00756">
    <property type="entry name" value="ALADIPTASE"/>
</dbReference>
<comment type="function">
    <text evidence="13">Aminopeptidase N is involved in the degradation of intracellular peptides generated by protein breakdown during normal growth as well as in response to nutrient starvation.</text>
</comment>
<dbReference type="Proteomes" id="UP000320390">
    <property type="component" value="Chromosome"/>
</dbReference>
<keyword evidence="19" id="KW-1185">Reference proteome</keyword>
<evidence type="ECO:0000259" key="17">
    <source>
        <dbReference type="Pfam" id="PF17900"/>
    </source>
</evidence>
<dbReference type="Gene3D" id="2.60.40.1730">
    <property type="entry name" value="tricorn interacting facor f3 domain"/>
    <property type="match status" value="1"/>
</dbReference>
<dbReference type="InterPro" id="IPR038438">
    <property type="entry name" value="PepN_Ig-like_sf"/>
</dbReference>
<dbReference type="SUPFAM" id="SSF55486">
    <property type="entry name" value="Metalloproteases ('zincins'), catalytic domain"/>
    <property type="match status" value="1"/>
</dbReference>
<evidence type="ECO:0000256" key="9">
    <source>
        <dbReference type="ARBA" id="ARBA00022801"/>
    </source>
</evidence>
<dbReference type="EMBL" id="CP036434">
    <property type="protein sequence ID" value="QDV04980.1"/>
    <property type="molecule type" value="Genomic_DNA"/>
</dbReference>
<dbReference type="InterPro" id="IPR014782">
    <property type="entry name" value="Peptidase_M1_dom"/>
</dbReference>
<dbReference type="PANTHER" id="PTHR46322">
    <property type="entry name" value="PUROMYCIN-SENSITIVE AMINOPEPTIDASE"/>
    <property type="match status" value="1"/>
</dbReference>
<gene>
    <name evidence="18" type="primary">pepN_1</name>
    <name evidence="18" type="ORF">Poly30_04750</name>
</gene>
<evidence type="ECO:0000256" key="2">
    <source>
        <dbReference type="ARBA" id="ARBA00001947"/>
    </source>
</evidence>
<comment type="cofactor">
    <cofactor evidence="2">
        <name>Zn(2+)</name>
        <dbReference type="ChEBI" id="CHEBI:29105"/>
    </cofactor>
</comment>
<dbReference type="NCBIfam" id="TIGR02414">
    <property type="entry name" value="pepN_proteo"/>
    <property type="match status" value="1"/>
</dbReference>
<dbReference type="Gene3D" id="3.30.2010.30">
    <property type="match status" value="1"/>
</dbReference>